<accession>A0A2V0NV89</accession>
<evidence type="ECO:0000256" key="2">
    <source>
        <dbReference type="SAM" id="SignalP"/>
    </source>
</evidence>
<dbReference type="EMBL" id="BDRX01000025">
    <property type="protein sequence ID" value="GBF91558.1"/>
    <property type="molecule type" value="Genomic_DNA"/>
</dbReference>
<dbReference type="Proteomes" id="UP000247498">
    <property type="component" value="Unassembled WGS sequence"/>
</dbReference>
<protein>
    <submittedName>
        <fullName evidence="3">Uncharacterized protein</fullName>
    </submittedName>
</protein>
<dbReference type="PROSITE" id="PS51257">
    <property type="entry name" value="PROKAR_LIPOPROTEIN"/>
    <property type="match status" value="1"/>
</dbReference>
<evidence type="ECO:0000313" key="4">
    <source>
        <dbReference type="Proteomes" id="UP000247498"/>
    </source>
</evidence>
<evidence type="ECO:0000313" key="3">
    <source>
        <dbReference type="EMBL" id="GBF91558.1"/>
    </source>
</evidence>
<name>A0A2V0NV89_9CHLO</name>
<feature type="signal peptide" evidence="2">
    <location>
        <begin position="1"/>
        <end position="29"/>
    </location>
</feature>
<gene>
    <name evidence="3" type="ORF">Rsub_04298</name>
</gene>
<feature type="region of interest" description="Disordered" evidence="1">
    <location>
        <begin position="32"/>
        <end position="57"/>
    </location>
</feature>
<dbReference type="InParanoid" id="A0A2V0NV89"/>
<dbReference type="PROSITE" id="PS51318">
    <property type="entry name" value="TAT"/>
    <property type="match status" value="1"/>
</dbReference>
<organism evidence="3 4">
    <name type="scientific">Raphidocelis subcapitata</name>
    <dbReference type="NCBI Taxonomy" id="307507"/>
    <lineage>
        <taxon>Eukaryota</taxon>
        <taxon>Viridiplantae</taxon>
        <taxon>Chlorophyta</taxon>
        <taxon>core chlorophytes</taxon>
        <taxon>Chlorophyceae</taxon>
        <taxon>CS clade</taxon>
        <taxon>Sphaeropleales</taxon>
        <taxon>Selenastraceae</taxon>
        <taxon>Raphidocelis</taxon>
    </lineage>
</organism>
<feature type="region of interest" description="Disordered" evidence="1">
    <location>
        <begin position="167"/>
        <end position="192"/>
    </location>
</feature>
<comment type="caution">
    <text evidence="3">The sequence shown here is derived from an EMBL/GenBank/DDBJ whole genome shotgun (WGS) entry which is preliminary data.</text>
</comment>
<evidence type="ECO:0000256" key="1">
    <source>
        <dbReference type="SAM" id="MobiDB-lite"/>
    </source>
</evidence>
<dbReference type="InterPro" id="IPR006311">
    <property type="entry name" value="TAT_signal"/>
</dbReference>
<proteinExistence type="predicted"/>
<feature type="region of interest" description="Disordered" evidence="1">
    <location>
        <begin position="106"/>
        <end position="149"/>
    </location>
</feature>
<reference evidence="3 4" key="1">
    <citation type="journal article" date="2018" name="Sci. Rep.">
        <title>Raphidocelis subcapitata (=Pseudokirchneriella subcapitata) provides an insight into genome evolution and environmental adaptations in the Sphaeropleales.</title>
        <authorList>
            <person name="Suzuki S."/>
            <person name="Yamaguchi H."/>
            <person name="Nakajima N."/>
            <person name="Kawachi M."/>
        </authorList>
    </citation>
    <scope>NUCLEOTIDE SEQUENCE [LARGE SCALE GENOMIC DNA]</scope>
    <source>
        <strain evidence="3 4">NIES-35</strain>
    </source>
</reference>
<keyword evidence="4" id="KW-1185">Reference proteome</keyword>
<sequence length="339" mass="32695">MAARAPRPPPPRRPWLLLLLAAAAACAAGLPRPTAAARGGGRALAQESPVDDAAAGTAGTVGTATRLLQPPAAARFGGDALPPLPLSGRGAAGAAGAPFGSGGGAATGGGGGAADGSGSGGWSPGASTAGQPLGAFGPGGSTSSVGGVGGAGRAFGQGLAEALSQLQPQPEAGPSQFEDPDPTAAGDAPSGSAAAAAAAAWRPLTGQPERAWCSLNPVAEPFPAYCAPGLVCYPTPYLSRSVPAPAARADPYQARIGVCARPVAGLLLPARAPDAWPVPAAYFPLSEGSVAEFPVPYASSASRRAAPAPDGRFGSALACNASAQSFVAIRPAKDFAADG</sequence>
<feature type="chain" id="PRO_5016085103" evidence="2">
    <location>
        <begin position="30"/>
        <end position="339"/>
    </location>
</feature>
<keyword evidence="2" id="KW-0732">Signal</keyword>
<feature type="compositionally biased region" description="Gly residues" evidence="1">
    <location>
        <begin position="136"/>
        <end position="149"/>
    </location>
</feature>
<dbReference type="AlphaFoldDB" id="A0A2V0NV89"/>
<feature type="compositionally biased region" description="Gly residues" evidence="1">
    <location>
        <begin position="106"/>
        <end position="123"/>
    </location>
</feature>